<keyword evidence="2" id="KW-0677">Repeat</keyword>
<feature type="repeat" description="RCC1" evidence="3">
    <location>
        <begin position="447"/>
        <end position="500"/>
    </location>
</feature>
<dbReference type="InterPro" id="IPR000408">
    <property type="entry name" value="Reg_chr_condens"/>
</dbReference>
<feature type="compositionally biased region" description="Basic and acidic residues" evidence="4">
    <location>
        <begin position="414"/>
        <end position="424"/>
    </location>
</feature>
<evidence type="ECO:0000313" key="7">
    <source>
        <dbReference type="Proteomes" id="UP000041254"/>
    </source>
</evidence>
<feature type="repeat" description="RCC1" evidence="3">
    <location>
        <begin position="272"/>
        <end position="351"/>
    </location>
</feature>
<evidence type="ECO:0000256" key="3">
    <source>
        <dbReference type="PROSITE-ProRule" id="PRU00235"/>
    </source>
</evidence>
<gene>
    <name evidence="6" type="ORF">Vbra_1064</name>
</gene>
<accession>A0A0G4FEC1</accession>
<dbReference type="GO" id="GO:0005085">
    <property type="term" value="F:guanyl-nucleotide exchange factor activity"/>
    <property type="evidence" value="ECO:0007669"/>
    <property type="project" value="TreeGrafter"/>
</dbReference>
<dbReference type="EMBL" id="CDMY01000419">
    <property type="protein sequence ID" value="CEM11562.1"/>
    <property type="molecule type" value="Genomic_DNA"/>
</dbReference>
<feature type="repeat" description="RCC1" evidence="3">
    <location>
        <begin position="212"/>
        <end position="271"/>
    </location>
</feature>
<dbReference type="InParanoid" id="A0A0G4FEC1"/>
<feature type="repeat" description="RCC1" evidence="3">
    <location>
        <begin position="153"/>
        <end position="211"/>
    </location>
</feature>
<feature type="region of interest" description="Disordered" evidence="4">
    <location>
        <begin position="18"/>
        <end position="74"/>
    </location>
</feature>
<evidence type="ECO:0000313" key="6">
    <source>
        <dbReference type="EMBL" id="CEM11562.1"/>
    </source>
</evidence>
<dbReference type="GO" id="GO:0005737">
    <property type="term" value="C:cytoplasm"/>
    <property type="evidence" value="ECO:0007669"/>
    <property type="project" value="TreeGrafter"/>
</dbReference>
<dbReference type="InterPro" id="IPR058923">
    <property type="entry name" value="RCC1-like_dom"/>
</dbReference>
<dbReference type="PANTHER" id="PTHR45982:SF1">
    <property type="entry name" value="REGULATOR OF CHROMOSOME CONDENSATION"/>
    <property type="match status" value="1"/>
</dbReference>
<keyword evidence="7" id="KW-1185">Reference proteome</keyword>
<feature type="domain" description="RCC1-like" evidence="5">
    <location>
        <begin position="52"/>
        <end position="495"/>
    </location>
</feature>
<keyword evidence="1" id="KW-0344">Guanine-nucleotide releasing factor</keyword>
<evidence type="ECO:0000256" key="1">
    <source>
        <dbReference type="ARBA" id="ARBA00022658"/>
    </source>
</evidence>
<dbReference type="PRINTS" id="PR00633">
    <property type="entry name" value="RCCNDNSATION"/>
</dbReference>
<protein>
    <recommendedName>
        <fullName evidence="5">RCC1-like domain-containing protein</fullName>
    </recommendedName>
</protein>
<dbReference type="AlphaFoldDB" id="A0A0G4FEC1"/>
<feature type="compositionally biased region" description="Polar residues" evidence="4">
    <location>
        <begin position="18"/>
        <end position="44"/>
    </location>
</feature>
<dbReference type="PROSITE" id="PS50012">
    <property type="entry name" value="RCC1_3"/>
    <property type="match status" value="5"/>
</dbReference>
<dbReference type="PROSITE" id="PS00626">
    <property type="entry name" value="RCC1_2"/>
    <property type="match status" value="2"/>
</dbReference>
<dbReference type="Pfam" id="PF25390">
    <property type="entry name" value="WD40_RLD"/>
    <property type="match status" value="1"/>
</dbReference>
<dbReference type="SUPFAM" id="SSF50985">
    <property type="entry name" value="RCC1/BLIP-II"/>
    <property type="match status" value="1"/>
</dbReference>
<name>A0A0G4FEC1_VITBC</name>
<proteinExistence type="predicted"/>
<dbReference type="STRING" id="1169540.A0A0G4FEC1"/>
<evidence type="ECO:0000259" key="5">
    <source>
        <dbReference type="Pfam" id="PF25390"/>
    </source>
</evidence>
<dbReference type="Gene3D" id="2.130.10.30">
    <property type="entry name" value="Regulator of chromosome condensation 1/beta-lactamase-inhibitor protein II"/>
    <property type="match status" value="2"/>
</dbReference>
<dbReference type="InterPro" id="IPR009091">
    <property type="entry name" value="RCC1/BLIP-II"/>
</dbReference>
<dbReference type="PhylomeDB" id="A0A0G4FEC1"/>
<dbReference type="InterPro" id="IPR051553">
    <property type="entry name" value="Ran_GTPase-activating"/>
</dbReference>
<dbReference type="Proteomes" id="UP000041254">
    <property type="component" value="Unassembled WGS sequence"/>
</dbReference>
<dbReference type="PANTHER" id="PTHR45982">
    <property type="entry name" value="REGULATOR OF CHROMOSOME CONDENSATION"/>
    <property type="match status" value="1"/>
</dbReference>
<feature type="repeat" description="RCC1" evidence="3">
    <location>
        <begin position="92"/>
        <end position="152"/>
    </location>
</feature>
<evidence type="ECO:0000256" key="2">
    <source>
        <dbReference type="ARBA" id="ARBA00022737"/>
    </source>
</evidence>
<dbReference type="OMA" id="IMMIMDL"/>
<organism evidence="6 7">
    <name type="scientific">Vitrella brassicaformis (strain CCMP3155)</name>
    <dbReference type="NCBI Taxonomy" id="1169540"/>
    <lineage>
        <taxon>Eukaryota</taxon>
        <taxon>Sar</taxon>
        <taxon>Alveolata</taxon>
        <taxon>Colpodellida</taxon>
        <taxon>Vitrellaceae</taxon>
        <taxon>Vitrella</taxon>
    </lineage>
</organism>
<feature type="region of interest" description="Disordered" evidence="4">
    <location>
        <begin position="385"/>
        <end position="424"/>
    </location>
</feature>
<dbReference type="OrthoDB" id="10256179at2759"/>
<reference evidence="6 7" key="1">
    <citation type="submission" date="2014-11" db="EMBL/GenBank/DDBJ databases">
        <authorList>
            <person name="Zhu J."/>
            <person name="Qi W."/>
            <person name="Song R."/>
        </authorList>
    </citation>
    <scope>NUCLEOTIDE SEQUENCE [LARGE SCALE GENOMIC DNA]</scope>
</reference>
<evidence type="ECO:0000256" key="4">
    <source>
        <dbReference type="SAM" id="MobiDB-lite"/>
    </source>
</evidence>
<dbReference type="VEuPathDB" id="CryptoDB:Vbra_1064"/>
<sequence>MDFRVDFRLVAWGANNSSEVPAARSSTEPAPRLTQTTHGAASSSARHHKGSTGSRGIQEVQLPPCGNDQQGSGGPKSVAAGRCHVCVAMADGSLWACGKGIYGQLGVREHQQVTHFTQVWLTEPGSSSVATGRLLVKQVACSDYHTLALTEGGKVFTWGSNSNAKLGHPVRLSPRYDGCSQPTLVTTLADQSIAVASIACGDAHSVALAENGKVWSWGCTRNGSLNYGQCGHNSHTKPTHTPTPIQALASSGICIRSISCGAFHTLAIDAEGRVYSWGAGEYGELGLGDFRHRASPVRVEAFLDPVRERRGERGRGASLRSVKGRATVREEAPVVVSVSGGGRHTLMLTADGDVYACGYNQHGQCGSGNTENLCYPLRIESFVTSSRPPSPFSLSRPPSTRNSPQLPRPLTSDTAKRERGEDTHRAAHTMAQVVACWSHSLFLTSDGRALACGMGRNGELGRDDIRSRVRPTEVPMHGFPSLRVDQLWGGGMKSFALLVPANANAPPPPLTYPPPIAPSTSPRPKDGTSLHRQLDACSQTESLPLPSSRVEVGSRHVEFVHRFVRFEVARGEWEGESGRTVLQEKIDTFTQDVATRDSPPALVKLVAAEPSSTSEDDPSPSTASLTLQLITRHRPQTHLSVSAVAQVFSECLGDSLVSQPRWYEILPEGEGEGSKTRAQG</sequence>